<reference evidence="6" key="1">
    <citation type="journal article" date="2023" name="Genome Biol. Evol.">
        <title>Long-read-based Genome Assembly of Drosophila gunungcola Reveals Fewer Chemosensory Genes in Flower-breeding Species.</title>
        <authorList>
            <person name="Negi A."/>
            <person name="Liao B.Y."/>
            <person name="Yeh S.D."/>
        </authorList>
    </citation>
    <scope>NUCLEOTIDE SEQUENCE</scope>
    <source>
        <strain evidence="6">Sukarami</strain>
    </source>
</reference>
<organism evidence="6 7">
    <name type="scientific">Drosophila gunungcola</name>
    <name type="common">fruit fly</name>
    <dbReference type="NCBI Taxonomy" id="103775"/>
    <lineage>
        <taxon>Eukaryota</taxon>
        <taxon>Metazoa</taxon>
        <taxon>Ecdysozoa</taxon>
        <taxon>Arthropoda</taxon>
        <taxon>Hexapoda</taxon>
        <taxon>Insecta</taxon>
        <taxon>Pterygota</taxon>
        <taxon>Neoptera</taxon>
        <taxon>Endopterygota</taxon>
        <taxon>Diptera</taxon>
        <taxon>Brachycera</taxon>
        <taxon>Muscomorpha</taxon>
        <taxon>Ephydroidea</taxon>
        <taxon>Drosophilidae</taxon>
        <taxon>Drosophila</taxon>
        <taxon>Sophophora</taxon>
    </lineage>
</organism>
<keyword evidence="1" id="KW-0479">Metal-binding</keyword>
<dbReference type="AlphaFoldDB" id="A0A9P9YV04"/>
<comment type="caution">
    <text evidence="6">The sequence shown here is derived from an EMBL/GenBank/DDBJ whole genome shotgun (WGS) entry which is preliminary data.</text>
</comment>
<keyword evidence="7" id="KW-1185">Reference proteome</keyword>
<evidence type="ECO:0000313" key="7">
    <source>
        <dbReference type="Proteomes" id="UP001059596"/>
    </source>
</evidence>
<proteinExistence type="predicted"/>
<feature type="domain" description="CHHC U11-48K-type" evidence="5">
    <location>
        <begin position="48"/>
        <end position="75"/>
    </location>
</feature>
<dbReference type="PANTHER" id="PTHR21402:SF5">
    <property type="entry name" value="GAMETOCYTE SPECIFIC FACTOR 1"/>
    <property type="match status" value="1"/>
</dbReference>
<evidence type="ECO:0000313" key="6">
    <source>
        <dbReference type="EMBL" id="KAI8043576.1"/>
    </source>
</evidence>
<feature type="domain" description="CHHC U11-48K-type" evidence="5">
    <location>
        <begin position="16"/>
        <end position="43"/>
    </location>
</feature>
<feature type="region of interest" description="Disordered" evidence="4">
    <location>
        <begin position="123"/>
        <end position="149"/>
    </location>
</feature>
<dbReference type="Proteomes" id="UP001059596">
    <property type="component" value="Unassembled WGS sequence"/>
</dbReference>
<dbReference type="OrthoDB" id="5839404at2759"/>
<dbReference type="GO" id="GO:0008270">
    <property type="term" value="F:zinc ion binding"/>
    <property type="evidence" value="ECO:0007669"/>
    <property type="project" value="UniProtKB-KW"/>
</dbReference>
<dbReference type="PANTHER" id="PTHR21402">
    <property type="entry name" value="GAMETOCYTE SPECIFIC FACTOR 1-RELATED"/>
    <property type="match status" value="1"/>
</dbReference>
<dbReference type="InterPro" id="IPR022776">
    <property type="entry name" value="TRM13/UPF0224_CHHC_Znf_dom"/>
</dbReference>
<dbReference type="SUPFAM" id="SSF57667">
    <property type="entry name" value="beta-beta-alpha zinc fingers"/>
    <property type="match status" value="1"/>
</dbReference>
<feature type="compositionally biased region" description="Basic and acidic residues" evidence="4">
    <location>
        <begin position="131"/>
        <end position="149"/>
    </location>
</feature>
<keyword evidence="3" id="KW-0862">Zinc</keyword>
<keyword evidence="2" id="KW-0863">Zinc-finger</keyword>
<evidence type="ECO:0000256" key="1">
    <source>
        <dbReference type="ARBA" id="ARBA00022723"/>
    </source>
</evidence>
<protein>
    <recommendedName>
        <fullName evidence="5">CHHC U11-48K-type domain-containing protein</fullName>
    </recommendedName>
</protein>
<sequence>MCEKNYSVRGPNFDEYIVCPYNSAHRVLPVRLTYHLTRCARNYPLSKMVRCPYNTTHFHDVGSMQEHIIECPNRTSSEPDKLSPGEAGASNFIVETSEDWDADPPAPTYNPLAHCEQHLVLRNPQGLPPAARREFRERERRRFKEINQP</sequence>
<evidence type="ECO:0000256" key="3">
    <source>
        <dbReference type="ARBA" id="ARBA00022833"/>
    </source>
</evidence>
<name>A0A9P9YV04_9MUSC</name>
<dbReference type="InterPro" id="IPR051591">
    <property type="entry name" value="UPF0224_FAM112_RNA_Proc"/>
</dbReference>
<dbReference type="PROSITE" id="PS51800">
    <property type="entry name" value="ZF_CHHC_U11_48K"/>
    <property type="match status" value="2"/>
</dbReference>
<gene>
    <name evidence="6" type="ORF">M5D96_004908</name>
</gene>
<dbReference type="EMBL" id="JAMKOV010000002">
    <property type="protein sequence ID" value="KAI8043576.1"/>
    <property type="molecule type" value="Genomic_DNA"/>
</dbReference>
<accession>A0A9P9YV04</accession>
<evidence type="ECO:0000256" key="2">
    <source>
        <dbReference type="ARBA" id="ARBA00022771"/>
    </source>
</evidence>
<dbReference type="InterPro" id="IPR036236">
    <property type="entry name" value="Znf_C2H2_sf"/>
</dbReference>
<dbReference type="Pfam" id="PF05253">
    <property type="entry name" value="zf-U11-48K"/>
    <property type="match status" value="1"/>
</dbReference>
<evidence type="ECO:0000259" key="5">
    <source>
        <dbReference type="PROSITE" id="PS51800"/>
    </source>
</evidence>
<evidence type="ECO:0000256" key="4">
    <source>
        <dbReference type="SAM" id="MobiDB-lite"/>
    </source>
</evidence>